<dbReference type="PANTHER" id="PTHR43033:SF1">
    <property type="entry name" value="TRNA(ILE)-LYSIDINE SYNTHASE-RELATED"/>
    <property type="match status" value="1"/>
</dbReference>
<comment type="subcellular location">
    <subcellularLocation>
        <location evidence="7">Cytoplasm</location>
    </subcellularLocation>
</comment>
<keyword evidence="4 7" id="KW-0547">Nucleotide-binding</keyword>
<comment type="catalytic activity">
    <reaction evidence="6 7">
        <text>cytidine(34) in tRNA(Ile2) + L-lysine + ATP = lysidine(34) in tRNA(Ile2) + AMP + diphosphate + H(+)</text>
        <dbReference type="Rhea" id="RHEA:43744"/>
        <dbReference type="Rhea" id="RHEA-COMP:10625"/>
        <dbReference type="Rhea" id="RHEA-COMP:10670"/>
        <dbReference type="ChEBI" id="CHEBI:15378"/>
        <dbReference type="ChEBI" id="CHEBI:30616"/>
        <dbReference type="ChEBI" id="CHEBI:32551"/>
        <dbReference type="ChEBI" id="CHEBI:33019"/>
        <dbReference type="ChEBI" id="CHEBI:82748"/>
        <dbReference type="ChEBI" id="CHEBI:83665"/>
        <dbReference type="ChEBI" id="CHEBI:456215"/>
        <dbReference type="EC" id="6.3.4.19"/>
    </reaction>
</comment>
<dbReference type="InterPro" id="IPR014729">
    <property type="entry name" value="Rossmann-like_a/b/a_fold"/>
</dbReference>
<evidence type="ECO:0000256" key="1">
    <source>
        <dbReference type="ARBA" id="ARBA00022490"/>
    </source>
</evidence>
<comment type="caution">
    <text evidence="11">The sequence shown here is derived from an EMBL/GenBank/DDBJ whole genome shotgun (WGS) entry which is preliminary data.</text>
</comment>
<evidence type="ECO:0000256" key="6">
    <source>
        <dbReference type="ARBA" id="ARBA00048539"/>
    </source>
</evidence>
<evidence type="ECO:0000259" key="9">
    <source>
        <dbReference type="Pfam" id="PF01171"/>
    </source>
</evidence>
<dbReference type="Pfam" id="PF01171">
    <property type="entry name" value="ATP_bind_3"/>
    <property type="match status" value="1"/>
</dbReference>
<dbReference type="GO" id="GO:0005524">
    <property type="term" value="F:ATP binding"/>
    <property type="evidence" value="ECO:0007669"/>
    <property type="project" value="UniProtKB-UniRule"/>
</dbReference>
<comment type="function">
    <text evidence="7">Ligates lysine onto the cytidine present at position 34 of the AUA codon-specific tRNA(Ile) that contains the anticodon CAU, in an ATP-dependent manner. Cytidine is converted to lysidine, thus changing the amino acid specificity of the tRNA from methionine to isoleucine.</text>
</comment>
<organism evidence="11 12">
    <name type="scientific">Psychromicrobium silvestre</name>
    <dbReference type="NCBI Taxonomy" id="1645614"/>
    <lineage>
        <taxon>Bacteria</taxon>
        <taxon>Bacillati</taxon>
        <taxon>Actinomycetota</taxon>
        <taxon>Actinomycetes</taxon>
        <taxon>Micrococcales</taxon>
        <taxon>Micrococcaceae</taxon>
        <taxon>Psychromicrobium</taxon>
    </lineage>
</organism>
<dbReference type="InterPro" id="IPR015262">
    <property type="entry name" value="tRNA_Ile_lys_synt_subst-bd"/>
</dbReference>
<evidence type="ECO:0000313" key="12">
    <source>
        <dbReference type="Proteomes" id="UP000521748"/>
    </source>
</evidence>
<feature type="domain" description="tRNA(Ile)-lysidine synthase substrate-binding" evidence="10">
    <location>
        <begin position="279"/>
        <end position="338"/>
    </location>
</feature>
<dbReference type="GO" id="GO:0006400">
    <property type="term" value="P:tRNA modification"/>
    <property type="evidence" value="ECO:0007669"/>
    <property type="project" value="UniProtKB-UniRule"/>
</dbReference>
<feature type="binding site" evidence="7">
    <location>
        <begin position="48"/>
        <end position="53"/>
    </location>
    <ligand>
        <name>ATP</name>
        <dbReference type="ChEBI" id="CHEBI:30616"/>
    </ligand>
</feature>
<comment type="similarity">
    <text evidence="7">Belongs to the tRNA(Ile)-lysidine synthase family.</text>
</comment>
<keyword evidence="3 7" id="KW-0819">tRNA processing</keyword>
<dbReference type="EC" id="6.3.4.19" evidence="7"/>
<dbReference type="Gene3D" id="1.20.59.20">
    <property type="match status" value="1"/>
</dbReference>
<feature type="compositionally biased region" description="Basic and acidic residues" evidence="8">
    <location>
        <begin position="339"/>
        <end position="356"/>
    </location>
</feature>
<dbReference type="SUPFAM" id="SSF52402">
    <property type="entry name" value="Adenine nucleotide alpha hydrolases-like"/>
    <property type="match status" value="1"/>
</dbReference>
<evidence type="ECO:0000256" key="8">
    <source>
        <dbReference type="SAM" id="MobiDB-lite"/>
    </source>
</evidence>
<dbReference type="Proteomes" id="UP000521748">
    <property type="component" value="Unassembled WGS sequence"/>
</dbReference>
<proteinExistence type="inferred from homology"/>
<dbReference type="InterPro" id="IPR011063">
    <property type="entry name" value="TilS/TtcA_N"/>
</dbReference>
<keyword evidence="12" id="KW-1185">Reference proteome</keyword>
<keyword evidence="5 7" id="KW-0067">ATP-binding</keyword>
<dbReference type="CDD" id="cd01992">
    <property type="entry name" value="TilS_N"/>
    <property type="match status" value="1"/>
</dbReference>
<protein>
    <recommendedName>
        <fullName evidence="7">tRNA(Ile)-lysidine synthase</fullName>
        <ecNumber evidence="7">6.3.4.19</ecNumber>
    </recommendedName>
    <alternativeName>
        <fullName evidence="7">tRNA(Ile)-2-lysyl-cytidine synthase</fullName>
    </alternativeName>
    <alternativeName>
        <fullName evidence="7">tRNA(Ile)-lysidine synthetase</fullName>
    </alternativeName>
</protein>
<dbReference type="InterPro" id="IPR012094">
    <property type="entry name" value="tRNA_Ile_lys_synt"/>
</dbReference>
<dbReference type="GO" id="GO:0032267">
    <property type="term" value="F:tRNA(Ile)-lysidine synthase activity"/>
    <property type="evidence" value="ECO:0007669"/>
    <property type="project" value="UniProtKB-EC"/>
</dbReference>
<sequence>MSDGVPDPRFGASPRRHRLNPTIGKARNLLQVALEKVQPGGLLLVACSGGPDSLALASVAAFFARRGSWRVGAVVVDHGLQEGSAEVAQRTADLLKGLGLAPVEVRTVQVGSGSGPEAAARQARYAALDAAAEKYQAAAVLLGHTLDDQAEQVLLGLARGSGTRSLGGMPASRLGAGGSLYLRPFLSLRRAETVTICQREGLEPWHDPSNADPGFTRSRVRHRVLPMLEQELGPGVAESLFRSASILSQDADYLDQLAREAYRELSEVSSDGAELFLSESGLAQLHPAVRQRVLALAVVALGGAGPSFERLQAAEALLRRRGSAGPVQLSGKVSVYRQSRSERALDSKLDSKRDSKQPGGCGKLVMRTNPSNQ</sequence>
<dbReference type="Gene3D" id="3.40.50.620">
    <property type="entry name" value="HUPs"/>
    <property type="match status" value="1"/>
</dbReference>
<feature type="region of interest" description="Disordered" evidence="8">
    <location>
        <begin position="338"/>
        <end position="373"/>
    </location>
</feature>
<dbReference type="SUPFAM" id="SSF82829">
    <property type="entry name" value="MesJ substrate recognition domain-like"/>
    <property type="match status" value="1"/>
</dbReference>
<keyword evidence="2 7" id="KW-0436">Ligase</keyword>
<keyword evidence="1 7" id="KW-0963">Cytoplasm</keyword>
<evidence type="ECO:0000256" key="4">
    <source>
        <dbReference type="ARBA" id="ARBA00022741"/>
    </source>
</evidence>
<comment type="domain">
    <text evidence="7">The N-terminal region contains the highly conserved SGGXDS motif, predicted to be a P-loop motif involved in ATP binding.</text>
</comment>
<name>A0A7Y9LUW5_9MICC</name>
<evidence type="ECO:0000313" key="11">
    <source>
        <dbReference type="EMBL" id="NYE96053.1"/>
    </source>
</evidence>
<evidence type="ECO:0000256" key="2">
    <source>
        <dbReference type="ARBA" id="ARBA00022598"/>
    </source>
</evidence>
<evidence type="ECO:0000256" key="7">
    <source>
        <dbReference type="HAMAP-Rule" id="MF_01161"/>
    </source>
</evidence>
<dbReference type="AlphaFoldDB" id="A0A7Y9LUW5"/>
<evidence type="ECO:0000256" key="3">
    <source>
        <dbReference type="ARBA" id="ARBA00022694"/>
    </source>
</evidence>
<gene>
    <name evidence="7" type="primary">tilS</name>
    <name evidence="11" type="ORF">FHU41_002303</name>
</gene>
<dbReference type="PANTHER" id="PTHR43033">
    <property type="entry name" value="TRNA(ILE)-LYSIDINE SYNTHASE-RELATED"/>
    <property type="match status" value="1"/>
</dbReference>
<evidence type="ECO:0000259" key="10">
    <source>
        <dbReference type="Pfam" id="PF09179"/>
    </source>
</evidence>
<reference evidence="11 12" key="1">
    <citation type="submission" date="2020-07" db="EMBL/GenBank/DDBJ databases">
        <title>Sequencing the genomes of 1000 actinobacteria strains.</title>
        <authorList>
            <person name="Klenk H.-P."/>
        </authorList>
    </citation>
    <scope>NUCLEOTIDE SEQUENCE [LARGE SCALE GENOMIC DNA]</scope>
    <source>
        <strain evidence="11 12">DSM 102047</strain>
    </source>
</reference>
<dbReference type="Pfam" id="PF09179">
    <property type="entry name" value="TilS"/>
    <property type="match status" value="1"/>
</dbReference>
<dbReference type="RefSeq" id="WP_179389762.1">
    <property type="nucleotide sequence ID" value="NZ_JACBYQ010000002.1"/>
</dbReference>
<dbReference type="HAMAP" id="MF_01161">
    <property type="entry name" value="tRNA_Ile_lys_synt"/>
    <property type="match status" value="1"/>
</dbReference>
<evidence type="ECO:0000256" key="5">
    <source>
        <dbReference type="ARBA" id="ARBA00022840"/>
    </source>
</evidence>
<dbReference type="NCBIfam" id="TIGR02432">
    <property type="entry name" value="lysidine_TilS_N"/>
    <property type="match status" value="1"/>
</dbReference>
<dbReference type="GO" id="GO:0005737">
    <property type="term" value="C:cytoplasm"/>
    <property type="evidence" value="ECO:0007669"/>
    <property type="project" value="UniProtKB-SubCell"/>
</dbReference>
<accession>A0A7Y9LUW5</accession>
<dbReference type="EMBL" id="JACBYQ010000002">
    <property type="protein sequence ID" value="NYE96053.1"/>
    <property type="molecule type" value="Genomic_DNA"/>
</dbReference>
<dbReference type="InterPro" id="IPR012795">
    <property type="entry name" value="tRNA_Ile_lys_synt_N"/>
</dbReference>
<feature type="domain" description="tRNA(Ile)-lysidine/2-thiocytidine synthase N-terminal" evidence="9">
    <location>
        <begin position="43"/>
        <end position="223"/>
    </location>
</feature>